<dbReference type="AlphaFoldDB" id="A0A367YJE0"/>
<evidence type="ECO:0000313" key="1">
    <source>
        <dbReference type="EMBL" id="RCK65810.1"/>
    </source>
</evidence>
<accession>A0A367YJE0</accession>
<gene>
    <name evidence="1" type="ORF">Cantr_01605</name>
</gene>
<dbReference type="SUPFAM" id="SSF52058">
    <property type="entry name" value="L domain-like"/>
    <property type="match status" value="1"/>
</dbReference>
<dbReference type="PANTHER" id="PTHR48065:SF75">
    <property type="entry name" value="LEUCINE-RICH REPEAT-CONTAINING N-TERMINAL PLANT-TYPE DOMAIN-CONTAINING PROTEIN"/>
    <property type="match status" value="1"/>
</dbReference>
<reference evidence="1 2" key="1">
    <citation type="submission" date="2018-06" db="EMBL/GenBank/DDBJ databases">
        <title>Whole genome sequencing of Candida tropicalis (genome annotated by CSBL at Korea University).</title>
        <authorList>
            <person name="Ahn J."/>
        </authorList>
    </citation>
    <scope>NUCLEOTIDE SEQUENCE [LARGE SCALE GENOMIC DNA]</scope>
    <source>
        <strain evidence="1 2">ATCC 20962</strain>
    </source>
</reference>
<keyword evidence="2" id="KW-1185">Reference proteome</keyword>
<organism evidence="1 2">
    <name type="scientific">Candida viswanathii</name>
    <dbReference type="NCBI Taxonomy" id="5486"/>
    <lineage>
        <taxon>Eukaryota</taxon>
        <taxon>Fungi</taxon>
        <taxon>Dikarya</taxon>
        <taxon>Ascomycota</taxon>
        <taxon>Saccharomycotina</taxon>
        <taxon>Pichiomycetes</taxon>
        <taxon>Debaryomycetaceae</taxon>
        <taxon>Candida/Lodderomyces clade</taxon>
        <taxon>Candida</taxon>
    </lineage>
</organism>
<dbReference type="STRING" id="5486.A0A367YJE0"/>
<dbReference type="Gene3D" id="3.80.10.10">
    <property type="entry name" value="Ribonuclease Inhibitor"/>
    <property type="match status" value="3"/>
</dbReference>
<dbReference type="SUPFAM" id="SSF52047">
    <property type="entry name" value="RNI-like"/>
    <property type="match status" value="1"/>
</dbReference>
<dbReference type="PROSITE" id="PS51450">
    <property type="entry name" value="LRR"/>
    <property type="match status" value="1"/>
</dbReference>
<proteinExistence type="predicted"/>
<dbReference type="EMBL" id="QLNQ01000019">
    <property type="protein sequence ID" value="RCK65810.1"/>
    <property type="molecule type" value="Genomic_DNA"/>
</dbReference>
<dbReference type="OrthoDB" id="4025961at2759"/>
<name>A0A367YJE0_9ASCO</name>
<dbReference type="Pfam" id="PF00560">
    <property type="entry name" value="LRR_1"/>
    <property type="match status" value="1"/>
</dbReference>
<comment type="caution">
    <text evidence="1">The sequence shown here is derived from an EMBL/GenBank/DDBJ whole genome shotgun (WGS) entry which is preliminary data.</text>
</comment>
<dbReference type="Proteomes" id="UP000253472">
    <property type="component" value="Unassembled WGS sequence"/>
</dbReference>
<protein>
    <submittedName>
        <fullName evidence="1">Uncharacterized protein</fullName>
    </submittedName>
</protein>
<dbReference type="PANTHER" id="PTHR48065">
    <property type="entry name" value="OS10G0469600 PROTEIN"/>
    <property type="match status" value="1"/>
</dbReference>
<evidence type="ECO:0000313" key="2">
    <source>
        <dbReference type="Proteomes" id="UP000253472"/>
    </source>
</evidence>
<dbReference type="InterPro" id="IPR001611">
    <property type="entry name" value="Leu-rich_rpt"/>
</dbReference>
<sequence length="723" mass="81425">MTSLTDLPPEVIQTIIRHLPPEAWKVLVDIPKIGKLILNSLPGIIIDHNPKFEVWSGPNIYHNFLNMYCSEYLRLLASNPGLVPKKLVFLYPLDVIPVLNNTNLRSDSTKIDIIFPADRVEDIKRFICEYILNPFAIDSVYLNPVPDAEYYSAWCGIQTEYNVEEILGLKLGRGFNVLFPSVTCLSINDELKVADLKLLPRQLKVLTCRVKTIRTLVKFDLPPDLEELSIAVSASKPRAIPTVTISHLSRLQKLTLRTYLGPTYTKWDLPSSLQVLHVDLLEVIPENLSDVCPQLRELKIKDSDKTPRVALTEALKVPETLRHLEVPSSFLALDSDNVESDPAARSRLQLPPGLTELYVNNNALETRLATLDCERNDLAQLKSLTIVEMQNFKLLGDLPSGLESLMLHSLTSALFNGPAVFHLNQLVRSDSLKNIKNLELYSLCSDEELSCRFPSSLERLVIRKCGLTKVNIEAANLRSLDLAMNAFDVLDDDIFLIPSTVRQLSLKLNFMTAVSTKFPDGLEYLDLSENRLDHIDGLPDSLKTLRLEQNFLGKSEIESVFPVGLERLSIAGNFQLKSEWFKRLNLPECTHLKHLAATICTLPTFNLEYMPSSLLLLDLRGCGITSFTGGFKNLDNLECLYLSENSLRGYFKDFGKYRGPMFGPNIRTVDVECCDLTKPDVTALMQHLSNSPHFECLNVETTLLPKAIDPDDLRPVKMRRIGA</sequence>
<dbReference type="InterPro" id="IPR032675">
    <property type="entry name" value="LRR_dom_sf"/>
</dbReference>